<organism evidence="1 2">
    <name type="scientific">Entomophthora muscae</name>
    <dbReference type="NCBI Taxonomy" id="34485"/>
    <lineage>
        <taxon>Eukaryota</taxon>
        <taxon>Fungi</taxon>
        <taxon>Fungi incertae sedis</taxon>
        <taxon>Zoopagomycota</taxon>
        <taxon>Entomophthoromycotina</taxon>
        <taxon>Entomophthoromycetes</taxon>
        <taxon>Entomophthorales</taxon>
        <taxon>Entomophthoraceae</taxon>
        <taxon>Entomophthora</taxon>
    </lineage>
</organism>
<keyword evidence="2" id="KW-1185">Reference proteome</keyword>
<evidence type="ECO:0000313" key="2">
    <source>
        <dbReference type="Proteomes" id="UP001165960"/>
    </source>
</evidence>
<evidence type="ECO:0000313" key="1">
    <source>
        <dbReference type="EMBL" id="KAJ9071555.1"/>
    </source>
</evidence>
<sequence>MHILKLKISFFNLESMQELLNSSSSDLGIPSEFRSAAGLRFKAFNTQISDLQDFFDKLATQTKPEADELPSNDLALSSPKDSITSKQSEPSSRMEVVLSSKDASEKKQTIAPPKELNEPEETARWIEELRQRKSSKKLENPSKGNESQCDSSDELLRQQHLQEELAGSLVSMAGILKSNSLAFGDALNKDEQVLDEAQAALDTNLDRLTAEGRRLKLISSSASSATLLYYLSILLVVMVFIMTAVYIRLNPKLK</sequence>
<protein>
    <submittedName>
        <fullName evidence="1">SNAP receptor use1</fullName>
    </submittedName>
</protein>
<gene>
    <name evidence="1" type="primary">USE1_2</name>
    <name evidence="1" type="ORF">DSO57_1035807</name>
</gene>
<comment type="caution">
    <text evidence="1">The sequence shown here is derived from an EMBL/GenBank/DDBJ whole genome shotgun (WGS) entry which is preliminary data.</text>
</comment>
<reference evidence="1" key="1">
    <citation type="submission" date="2022-04" db="EMBL/GenBank/DDBJ databases">
        <title>Genome of the entomopathogenic fungus Entomophthora muscae.</title>
        <authorList>
            <person name="Elya C."/>
            <person name="Lovett B.R."/>
            <person name="Lee E."/>
            <person name="Macias A.M."/>
            <person name="Hajek A.E."/>
            <person name="De Bivort B.L."/>
            <person name="Kasson M.T."/>
            <person name="De Fine Licht H.H."/>
            <person name="Stajich J.E."/>
        </authorList>
    </citation>
    <scope>NUCLEOTIDE SEQUENCE</scope>
    <source>
        <strain evidence="1">Berkeley</strain>
    </source>
</reference>
<dbReference type="EMBL" id="QTSX02003166">
    <property type="protein sequence ID" value="KAJ9071555.1"/>
    <property type="molecule type" value="Genomic_DNA"/>
</dbReference>
<accession>A0ACC2TAD3</accession>
<name>A0ACC2TAD3_9FUNG</name>
<proteinExistence type="predicted"/>
<dbReference type="Proteomes" id="UP001165960">
    <property type="component" value="Unassembled WGS sequence"/>
</dbReference>
<keyword evidence="1" id="KW-0675">Receptor</keyword>